<dbReference type="Proteomes" id="UP001589775">
    <property type="component" value="Unassembled WGS sequence"/>
</dbReference>
<keyword evidence="2" id="KW-1185">Reference proteome</keyword>
<dbReference type="EMBL" id="JBHLWM010000012">
    <property type="protein sequence ID" value="MFC0243671.1"/>
    <property type="molecule type" value="Genomic_DNA"/>
</dbReference>
<evidence type="ECO:0000313" key="2">
    <source>
        <dbReference type="Proteomes" id="UP001589775"/>
    </source>
</evidence>
<sequence length="125" mass="13420">MVASSSGLVPTHTASELRHRVAFDRRVTADDGMGNVEAGWEQQFVVAAKVKARFGGEAVTAARLAGRQPVTLVVRHSAQAQQIGPDWQARDVRSGAVYAIRSIVDPDDGRQWIEILCETGAAVVP</sequence>
<dbReference type="InterPro" id="IPR008767">
    <property type="entry name" value="Phage_SPP1_head-tail_adaptor"/>
</dbReference>
<dbReference type="Gene3D" id="2.40.10.270">
    <property type="entry name" value="Bacteriophage SPP1 head-tail adaptor protein"/>
    <property type="match status" value="1"/>
</dbReference>
<name>A0ABV6EZK5_9BRAD</name>
<accession>A0ABV6EZK5</accession>
<protein>
    <submittedName>
        <fullName evidence="1">Head-tail adaptor protein</fullName>
    </submittedName>
</protein>
<dbReference type="Pfam" id="PF05521">
    <property type="entry name" value="Phage_HCP"/>
    <property type="match status" value="1"/>
</dbReference>
<dbReference type="InterPro" id="IPR038666">
    <property type="entry name" value="SSP1_head-tail_sf"/>
</dbReference>
<dbReference type="RefSeq" id="WP_378392882.1">
    <property type="nucleotide sequence ID" value="NZ_JBHLWM010000012.1"/>
</dbReference>
<comment type="caution">
    <text evidence="1">The sequence shown here is derived from an EMBL/GenBank/DDBJ whole genome shotgun (WGS) entry which is preliminary data.</text>
</comment>
<gene>
    <name evidence="1" type="ORF">ACFFJ6_24525</name>
</gene>
<organism evidence="1 2">
    <name type="scientific">Rhodopseudomonas telluris</name>
    <dbReference type="NCBI Taxonomy" id="644215"/>
    <lineage>
        <taxon>Bacteria</taxon>
        <taxon>Pseudomonadati</taxon>
        <taxon>Pseudomonadota</taxon>
        <taxon>Alphaproteobacteria</taxon>
        <taxon>Hyphomicrobiales</taxon>
        <taxon>Nitrobacteraceae</taxon>
        <taxon>Rhodopseudomonas</taxon>
    </lineage>
</organism>
<reference evidence="1 2" key="1">
    <citation type="submission" date="2024-09" db="EMBL/GenBank/DDBJ databases">
        <authorList>
            <person name="Sun Q."/>
            <person name="Mori K."/>
        </authorList>
    </citation>
    <scope>NUCLEOTIDE SEQUENCE [LARGE SCALE GENOMIC DNA]</scope>
    <source>
        <strain evidence="1 2">KCTC 23279</strain>
    </source>
</reference>
<proteinExistence type="predicted"/>
<evidence type="ECO:0000313" key="1">
    <source>
        <dbReference type="EMBL" id="MFC0243671.1"/>
    </source>
</evidence>